<dbReference type="Proteomes" id="UP000594263">
    <property type="component" value="Unplaced"/>
</dbReference>
<sequence>MCPFKVANPEDIDYLASRAASDAAGDENEQQQRQPGSMLSDYSQAREMSAMVSALTHVVSGQRPSGDQWLYARDSGAGGLLYASSDRQRGFVSSSSGQKRSRMDQQSRAVASAAPPDDQNIGQSYQRTTFPSSADFGSQPSSSSVASASSTQAAQIATRSSGGNATQNPTVEETGERRRRYRGVRQRPWGKWAAEIRDPHKAARVWLGTFDTAEAAARAYDEAALRFRGNRAKLNFPENVRSVPAPMQIATGSAPIRTAAILPDYATVRPSFSPQLQQFRSQPELGEYAQYSQLLQQGRGGRSGSTSMLDQFVISNLQPPTSTAHGSSSFSGAYPQLLSNEQSHQWGFHGDAGGGTTGLEVIKKSSPPSWTEQSSQYPSSSSG</sequence>
<dbReference type="PANTHER" id="PTHR31190">
    <property type="entry name" value="DNA-BINDING DOMAIN"/>
    <property type="match status" value="1"/>
</dbReference>
<dbReference type="PROSITE" id="PS51032">
    <property type="entry name" value="AP2_ERF"/>
    <property type="match status" value="1"/>
</dbReference>
<dbReference type="PANTHER" id="PTHR31190:SF421">
    <property type="entry name" value="ETHYLENE-RESPONSIVE TRANSCRIPTION FACTOR ERF110"/>
    <property type="match status" value="1"/>
</dbReference>
<keyword evidence="9" id="KW-1185">Reference proteome</keyword>
<feature type="region of interest" description="Disordered" evidence="6">
    <location>
        <begin position="87"/>
        <end position="184"/>
    </location>
</feature>
<keyword evidence="5" id="KW-0539">Nucleus</keyword>
<accession>A0A7N0VM66</accession>
<evidence type="ECO:0000259" key="7">
    <source>
        <dbReference type="PROSITE" id="PS51032"/>
    </source>
</evidence>
<feature type="compositionally biased region" description="Polar residues" evidence="6">
    <location>
        <begin position="91"/>
        <end position="109"/>
    </location>
</feature>
<reference evidence="8" key="1">
    <citation type="submission" date="2021-01" db="UniProtKB">
        <authorList>
            <consortium name="EnsemblPlants"/>
        </authorList>
    </citation>
    <scope>IDENTIFICATION</scope>
</reference>
<feature type="compositionally biased region" description="Polar residues" evidence="6">
    <location>
        <begin position="31"/>
        <end position="43"/>
    </location>
</feature>
<dbReference type="GO" id="GO:0009873">
    <property type="term" value="P:ethylene-activated signaling pathway"/>
    <property type="evidence" value="ECO:0007669"/>
    <property type="project" value="InterPro"/>
</dbReference>
<feature type="compositionally biased region" description="Low complexity" evidence="6">
    <location>
        <begin position="138"/>
        <end position="161"/>
    </location>
</feature>
<dbReference type="GO" id="GO:0005634">
    <property type="term" value="C:nucleus"/>
    <property type="evidence" value="ECO:0007669"/>
    <property type="project" value="UniProtKB-SubCell"/>
</dbReference>
<dbReference type="InterPro" id="IPR036955">
    <property type="entry name" value="AP2/ERF_dom_sf"/>
</dbReference>
<evidence type="ECO:0000256" key="4">
    <source>
        <dbReference type="ARBA" id="ARBA00023163"/>
    </source>
</evidence>
<dbReference type="InterPro" id="IPR001471">
    <property type="entry name" value="AP2/ERF_dom"/>
</dbReference>
<proteinExistence type="predicted"/>
<evidence type="ECO:0000256" key="1">
    <source>
        <dbReference type="ARBA" id="ARBA00004123"/>
    </source>
</evidence>
<comment type="subcellular location">
    <subcellularLocation>
        <location evidence="1">Nucleus</location>
    </subcellularLocation>
</comment>
<dbReference type="InterPro" id="IPR016177">
    <property type="entry name" value="DNA-bd_dom_sf"/>
</dbReference>
<dbReference type="GO" id="GO:0003677">
    <property type="term" value="F:DNA binding"/>
    <property type="evidence" value="ECO:0007669"/>
    <property type="project" value="UniProtKB-KW"/>
</dbReference>
<keyword evidence="3" id="KW-0238">DNA-binding</keyword>
<evidence type="ECO:0000256" key="3">
    <source>
        <dbReference type="ARBA" id="ARBA00023125"/>
    </source>
</evidence>
<evidence type="ECO:0000313" key="9">
    <source>
        <dbReference type="Proteomes" id="UP000594263"/>
    </source>
</evidence>
<feature type="region of interest" description="Disordered" evidence="6">
    <location>
        <begin position="17"/>
        <end position="44"/>
    </location>
</feature>
<feature type="domain" description="AP2/ERF" evidence="7">
    <location>
        <begin position="180"/>
        <end position="237"/>
    </location>
</feature>
<evidence type="ECO:0000256" key="5">
    <source>
        <dbReference type="ARBA" id="ARBA00023242"/>
    </source>
</evidence>
<dbReference type="CDD" id="cd00018">
    <property type="entry name" value="AP2"/>
    <property type="match status" value="1"/>
</dbReference>
<feature type="compositionally biased region" description="Polar residues" evidence="6">
    <location>
        <begin position="120"/>
        <end position="136"/>
    </location>
</feature>
<keyword evidence="4" id="KW-0804">Transcription</keyword>
<evidence type="ECO:0000313" key="8">
    <source>
        <dbReference type="EnsemblPlants" id="Kaladp1319s0015.1.v1.1"/>
    </source>
</evidence>
<dbReference type="AlphaFoldDB" id="A0A7N0VM66"/>
<dbReference type="EnsemblPlants" id="Kaladp1319s0015.1.v1.1">
    <property type="protein sequence ID" value="Kaladp1319s0015.1.v1.1"/>
    <property type="gene ID" value="Kaladp1319s0015.v1.1"/>
</dbReference>
<evidence type="ECO:0000256" key="6">
    <source>
        <dbReference type="SAM" id="MobiDB-lite"/>
    </source>
</evidence>
<feature type="region of interest" description="Disordered" evidence="6">
    <location>
        <begin position="344"/>
        <end position="383"/>
    </location>
</feature>
<name>A0A7N0VM66_KALFE</name>
<dbReference type="FunFam" id="3.30.730.10:FF:000001">
    <property type="entry name" value="Ethylene-responsive transcription factor 2"/>
    <property type="match status" value="1"/>
</dbReference>
<dbReference type="InterPro" id="IPR044808">
    <property type="entry name" value="ERF_plant"/>
</dbReference>
<dbReference type="SUPFAM" id="SSF54171">
    <property type="entry name" value="DNA-binding domain"/>
    <property type="match status" value="1"/>
</dbReference>
<dbReference type="Gramene" id="Kaladp1319s0015.1.v1.1">
    <property type="protein sequence ID" value="Kaladp1319s0015.1.v1.1"/>
    <property type="gene ID" value="Kaladp1319s0015.v1.1"/>
</dbReference>
<evidence type="ECO:0000256" key="2">
    <source>
        <dbReference type="ARBA" id="ARBA00023015"/>
    </source>
</evidence>
<dbReference type="GO" id="GO:0003700">
    <property type="term" value="F:DNA-binding transcription factor activity"/>
    <property type="evidence" value="ECO:0007669"/>
    <property type="project" value="InterPro"/>
</dbReference>
<dbReference type="PRINTS" id="PR00367">
    <property type="entry name" value="ETHRSPELEMNT"/>
</dbReference>
<dbReference type="Pfam" id="PF00847">
    <property type="entry name" value="AP2"/>
    <property type="match status" value="1"/>
</dbReference>
<organism evidence="8 9">
    <name type="scientific">Kalanchoe fedtschenkoi</name>
    <name type="common">Lavender scallops</name>
    <name type="synonym">South American air plant</name>
    <dbReference type="NCBI Taxonomy" id="63787"/>
    <lineage>
        <taxon>Eukaryota</taxon>
        <taxon>Viridiplantae</taxon>
        <taxon>Streptophyta</taxon>
        <taxon>Embryophyta</taxon>
        <taxon>Tracheophyta</taxon>
        <taxon>Spermatophyta</taxon>
        <taxon>Magnoliopsida</taxon>
        <taxon>eudicotyledons</taxon>
        <taxon>Gunneridae</taxon>
        <taxon>Pentapetalae</taxon>
        <taxon>Saxifragales</taxon>
        <taxon>Crassulaceae</taxon>
        <taxon>Kalanchoe</taxon>
    </lineage>
</organism>
<dbReference type="Gene3D" id="3.30.730.10">
    <property type="entry name" value="AP2/ERF domain"/>
    <property type="match status" value="1"/>
</dbReference>
<keyword evidence="2" id="KW-0805">Transcription regulation</keyword>
<feature type="compositionally biased region" description="Polar residues" evidence="6">
    <location>
        <begin position="162"/>
        <end position="171"/>
    </location>
</feature>
<feature type="compositionally biased region" description="Low complexity" evidence="6">
    <location>
        <begin position="373"/>
        <end position="383"/>
    </location>
</feature>
<dbReference type="SMART" id="SM00380">
    <property type="entry name" value="AP2"/>
    <property type="match status" value="1"/>
</dbReference>
<protein>
    <recommendedName>
        <fullName evidence="7">AP2/ERF domain-containing protein</fullName>
    </recommendedName>
</protein>